<evidence type="ECO:0000256" key="15">
    <source>
        <dbReference type="ARBA" id="ARBA00034100"/>
    </source>
</evidence>
<comment type="subcellular location">
    <subcellularLocation>
        <location evidence="1">Cell membrane</location>
        <topology evidence="1">Multi-pass membrane protein</topology>
    </subcellularLocation>
    <subcellularLocation>
        <location evidence="15">Postsynaptic cell membrane</location>
    </subcellularLocation>
</comment>
<keyword evidence="17" id="KW-1015">Disulfide bond</keyword>
<keyword evidence="23" id="KW-1185">Reference proteome</keyword>
<keyword evidence="6 18" id="KW-1133">Transmembrane helix</keyword>
<evidence type="ECO:0000256" key="11">
    <source>
        <dbReference type="ARBA" id="ARBA00023180"/>
    </source>
</evidence>
<dbReference type="Gene3D" id="1.10.287.70">
    <property type="match status" value="1"/>
</dbReference>
<evidence type="ECO:0000256" key="10">
    <source>
        <dbReference type="ARBA" id="ARBA00023170"/>
    </source>
</evidence>
<evidence type="ECO:0000256" key="2">
    <source>
        <dbReference type="ARBA" id="ARBA00008685"/>
    </source>
</evidence>
<dbReference type="Gene3D" id="3.40.190.10">
    <property type="entry name" value="Periplasmic binding protein-like II"/>
    <property type="match status" value="1"/>
</dbReference>
<keyword evidence="9 18" id="KW-0472">Membrane</keyword>
<feature type="transmembrane region" description="Helical" evidence="18">
    <location>
        <begin position="811"/>
        <end position="832"/>
    </location>
</feature>
<evidence type="ECO:0000259" key="20">
    <source>
        <dbReference type="SMART" id="SM00079"/>
    </source>
</evidence>
<feature type="domain" description="Ionotropic glutamate receptor L-glutamate and glycine-binding" evidence="21">
    <location>
        <begin position="428"/>
        <end position="493"/>
    </location>
</feature>
<dbReference type="InterPro" id="IPR019594">
    <property type="entry name" value="Glu/Gly-bd"/>
</dbReference>
<dbReference type="GO" id="GO:0045211">
    <property type="term" value="C:postsynaptic membrane"/>
    <property type="evidence" value="ECO:0007669"/>
    <property type="project" value="UniProtKB-SubCell"/>
</dbReference>
<dbReference type="CDD" id="cd06382">
    <property type="entry name" value="PBP1_iGluR_Kainate"/>
    <property type="match status" value="1"/>
</dbReference>
<reference evidence="22" key="1">
    <citation type="submission" date="2019-08" db="EMBL/GenBank/DDBJ databases">
        <title>The genome of the North American firefly Photinus pyralis.</title>
        <authorList>
            <consortium name="Photinus pyralis genome working group"/>
            <person name="Fallon T.R."/>
            <person name="Sander Lower S.E."/>
            <person name="Weng J.-K."/>
        </authorList>
    </citation>
    <scope>NUCLEOTIDE SEQUENCE</scope>
    <source>
        <strain evidence="22">TRF0915ILg1</strain>
        <tissue evidence="22">Whole body</tissue>
    </source>
</reference>
<evidence type="ECO:0000256" key="5">
    <source>
        <dbReference type="ARBA" id="ARBA00022692"/>
    </source>
</evidence>
<dbReference type="InterPro" id="IPR028082">
    <property type="entry name" value="Peripla_BP_I"/>
</dbReference>
<keyword evidence="3" id="KW-0813">Transport</keyword>
<evidence type="ECO:0000259" key="21">
    <source>
        <dbReference type="SMART" id="SM00918"/>
    </source>
</evidence>
<evidence type="ECO:0000256" key="1">
    <source>
        <dbReference type="ARBA" id="ARBA00004651"/>
    </source>
</evidence>
<feature type="binding site" evidence="16">
    <location>
        <position position="509"/>
    </location>
    <ligand>
        <name>L-glutamate</name>
        <dbReference type="ChEBI" id="CHEBI:29985"/>
    </ligand>
</feature>
<name>A0A8K0GI44_IGNLU</name>
<dbReference type="EMBL" id="VTPC01003254">
    <property type="protein sequence ID" value="KAF2898798.1"/>
    <property type="molecule type" value="Genomic_DNA"/>
</dbReference>
<gene>
    <name evidence="22" type="ORF">ILUMI_07378</name>
</gene>
<feature type="disulfide bond" evidence="17">
    <location>
        <begin position="735"/>
        <end position="793"/>
    </location>
</feature>
<evidence type="ECO:0000256" key="17">
    <source>
        <dbReference type="PIRSR" id="PIRSR601508-3"/>
    </source>
</evidence>
<evidence type="ECO:0000256" key="4">
    <source>
        <dbReference type="ARBA" id="ARBA00022475"/>
    </source>
</evidence>
<feature type="chain" id="PRO_5035466363" description="Glutamate receptor ionotropic, kainate 2" evidence="19">
    <location>
        <begin position="19"/>
        <end position="885"/>
    </location>
</feature>
<feature type="binding site" evidence="16">
    <location>
        <position position="723"/>
    </location>
    <ligand>
        <name>L-glutamate</name>
        <dbReference type="ChEBI" id="CHEBI:29985"/>
    </ligand>
</feature>
<evidence type="ECO:0000313" key="22">
    <source>
        <dbReference type="EMBL" id="KAF2898798.1"/>
    </source>
</evidence>
<dbReference type="InterPro" id="IPR001508">
    <property type="entry name" value="Iono_Glu_rcpt_met"/>
</dbReference>
<dbReference type="Pfam" id="PF00060">
    <property type="entry name" value="Lig_chan"/>
    <property type="match status" value="1"/>
</dbReference>
<evidence type="ECO:0000256" key="19">
    <source>
        <dbReference type="SAM" id="SignalP"/>
    </source>
</evidence>
<evidence type="ECO:0000256" key="3">
    <source>
        <dbReference type="ARBA" id="ARBA00022448"/>
    </source>
</evidence>
<organism evidence="22 23">
    <name type="scientific">Ignelater luminosus</name>
    <name type="common">Cucubano</name>
    <name type="synonym">Pyrophorus luminosus</name>
    <dbReference type="NCBI Taxonomy" id="2038154"/>
    <lineage>
        <taxon>Eukaryota</taxon>
        <taxon>Metazoa</taxon>
        <taxon>Ecdysozoa</taxon>
        <taxon>Arthropoda</taxon>
        <taxon>Hexapoda</taxon>
        <taxon>Insecta</taxon>
        <taxon>Pterygota</taxon>
        <taxon>Neoptera</taxon>
        <taxon>Endopterygota</taxon>
        <taxon>Coleoptera</taxon>
        <taxon>Polyphaga</taxon>
        <taxon>Elateriformia</taxon>
        <taxon>Elateroidea</taxon>
        <taxon>Elateridae</taxon>
        <taxon>Agrypninae</taxon>
        <taxon>Pyrophorini</taxon>
        <taxon>Ignelater</taxon>
    </lineage>
</organism>
<feature type="transmembrane region" description="Helical" evidence="18">
    <location>
        <begin position="549"/>
        <end position="567"/>
    </location>
</feature>
<keyword evidence="19" id="KW-0732">Signal</keyword>
<keyword evidence="12" id="KW-0628">Postsynaptic cell membrane</keyword>
<keyword evidence="8" id="KW-0406">Ion transport</keyword>
<dbReference type="OrthoDB" id="5984008at2759"/>
<evidence type="ECO:0000256" key="7">
    <source>
        <dbReference type="ARBA" id="ARBA00023018"/>
    </source>
</evidence>
<protein>
    <recommendedName>
        <fullName evidence="24">Glutamate receptor ionotropic, kainate 2</fullName>
    </recommendedName>
</protein>
<dbReference type="AlphaFoldDB" id="A0A8K0GI44"/>
<keyword evidence="10" id="KW-0675">Receptor</keyword>
<evidence type="ECO:0000256" key="6">
    <source>
        <dbReference type="ARBA" id="ARBA00022989"/>
    </source>
</evidence>
<dbReference type="InterPro" id="IPR015683">
    <property type="entry name" value="Ionotropic_Glu_rcpt"/>
</dbReference>
<feature type="domain" description="Ionotropic glutamate receptor C-terminal" evidence="20">
    <location>
        <begin position="418"/>
        <end position="786"/>
    </location>
</feature>
<dbReference type="GO" id="GO:0015276">
    <property type="term" value="F:ligand-gated monoatomic ion channel activity"/>
    <property type="evidence" value="ECO:0007669"/>
    <property type="project" value="InterPro"/>
</dbReference>
<dbReference type="Gene3D" id="3.40.50.2300">
    <property type="match status" value="2"/>
</dbReference>
<evidence type="ECO:0000256" key="8">
    <source>
        <dbReference type="ARBA" id="ARBA00023065"/>
    </source>
</evidence>
<keyword evidence="11" id="KW-0325">Glycoprotein</keyword>
<keyword evidence="7" id="KW-0770">Synapse</keyword>
<sequence>MAVLVIITLLSLLSLGFSSQLRIGGMFEEDDINNKLAFILATQLVNEKNVNSEYNLAPVTVRTSRFNTLQVSQLLCSMFQDGIVGIIGSTSPYTSTHVKSICDVKDIPLLQTQWDILNKNDSLVNLYPHPTELIRCFVDLVKAWGWKSFTILYENDDSLYRITGLLKMYDTTGYTITLRQLQPDGNQRKILLEMKHLGEKHYVIDCSLPLLEEVLKQAQQIGIMTEKYNYIIMNLDMATLELSPYQYGGSNITGVRLINPENTNINLIDIAERLQKLRIKNGFEREAFEYLAVWKLKTQTALIIDAVHLLHETLKELRVSPKLDLGPLYCNNTDSWEKGSSIINYMKAKTLKGITGTIKFDTETGVRREFDLAVVELSVGGLIKVGTWSSKEGLNITRVYSKDENNKYSDENPLQNKMFKIITALTPPYGMLKDVTTALSGNDQYEGYGIDLIEELSQMLNFNYTFVIQEDGSNGNYNKRTKKWDGMIGEVVAGRVDFAIADLTISSEREQFVDFTMPFMNLGISILYRKPEPVPPSLFTFASPFSVEVWILLAVAYFLVSLSFFIMGRLCPSEWTNPYPCVEEPQFLINQYSFRNSLWFTIGSLMQQGTEIAPLGISTRMAAGVWWFFTLILVSSYTANLAAFLTIEELVTPFNDVEELVAQPEIKYGAKAKGATYKFFQDSNYSVYPEIRDYMNNNPEYMTSVNEKGIELAERENYAFFMESTTIEYVIERHCNLTQVGGALDEKGYGIAMQKDSKYRHALTEAILQLQESGKLEDLKRRWWKEKRGAGTCEKRQPVATPLDLQNLGGVFFVMGVGTLFGFIGTFIEVGVHTYRTSHKKRLPFKKEVRKEMKFFLKFKEMAKDVHRQEDTSTFGDVPKNLEKK</sequence>
<evidence type="ECO:0000256" key="16">
    <source>
        <dbReference type="PIRSR" id="PIRSR601508-1"/>
    </source>
</evidence>
<evidence type="ECO:0000256" key="12">
    <source>
        <dbReference type="ARBA" id="ARBA00023257"/>
    </source>
</evidence>
<evidence type="ECO:0000256" key="9">
    <source>
        <dbReference type="ARBA" id="ARBA00023136"/>
    </source>
</evidence>
<dbReference type="PRINTS" id="PR00177">
    <property type="entry name" value="NMDARECEPTOR"/>
</dbReference>
<comment type="caution">
    <text evidence="22">The sequence shown here is derived from an EMBL/GenBank/DDBJ whole genome shotgun (WGS) entry which is preliminary data.</text>
</comment>
<dbReference type="Pfam" id="PF01094">
    <property type="entry name" value="ANF_receptor"/>
    <property type="match status" value="1"/>
</dbReference>
<dbReference type="Proteomes" id="UP000801492">
    <property type="component" value="Unassembled WGS sequence"/>
</dbReference>
<keyword evidence="4" id="KW-1003">Cell membrane</keyword>
<dbReference type="FunFam" id="3.40.190.10:FF:000178">
    <property type="entry name" value="Glutamate receptor subunit"/>
    <property type="match status" value="1"/>
</dbReference>
<comment type="similarity">
    <text evidence="2">Belongs to the glutamate-gated ion channel (TC 1.A.10.1) family.</text>
</comment>
<dbReference type="InterPro" id="IPR001320">
    <property type="entry name" value="Iontro_rcpt_C"/>
</dbReference>
<dbReference type="FunFam" id="1.10.287.70:FF:000105">
    <property type="entry name" value="Eye-enriched kainate receptor, isoform A"/>
    <property type="match status" value="1"/>
</dbReference>
<keyword evidence="14" id="KW-0407">Ion channel</keyword>
<keyword evidence="5 18" id="KW-0812">Transmembrane</keyword>
<evidence type="ECO:0000256" key="13">
    <source>
        <dbReference type="ARBA" id="ARBA00023286"/>
    </source>
</evidence>
<dbReference type="InterPro" id="IPR001828">
    <property type="entry name" value="ANF_lig-bd_rcpt"/>
</dbReference>
<dbReference type="SMART" id="SM00918">
    <property type="entry name" value="Lig_chan-Glu_bd"/>
    <property type="match status" value="1"/>
</dbReference>
<evidence type="ECO:0000313" key="23">
    <source>
        <dbReference type="Proteomes" id="UP000801492"/>
    </source>
</evidence>
<dbReference type="GO" id="GO:0038023">
    <property type="term" value="F:signaling receptor activity"/>
    <property type="evidence" value="ECO:0007669"/>
    <property type="project" value="InterPro"/>
</dbReference>
<dbReference type="SMART" id="SM00079">
    <property type="entry name" value="PBPe"/>
    <property type="match status" value="1"/>
</dbReference>
<evidence type="ECO:0008006" key="24">
    <source>
        <dbReference type="Google" id="ProtNLM"/>
    </source>
</evidence>
<dbReference type="PANTHER" id="PTHR18966">
    <property type="entry name" value="IONOTROPIC GLUTAMATE RECEPTOR"/>
    <property type="match status" value="1"/>
</dbReference>
<keyword evidence="13" id="KW-1071">Ligand-gated ion channel</keyword>
<feature type="signal peptide" evidence="19">
    <location>
        <begin position="1"/>
        <end position="18"/>
    </location>
</feature>
<dbReference type="SUPFAM" id="SSF53822">
    <property type="entry name" value="Periplasmic binding protein-like I"/>
    <property type="match status" value="1"/>
</dbReference>
<evidence type="ECO:0000256" key="18">
    <source>
        <dbReference type="SAM" id="Phobius"/>
    </source>
</evidence>
<evidence type="ECO:0000256" key="14">
    <source>
        <dbReference type="ARBA" id="ARBA00023303"/>
    </source>
</evidence>
<dbReference type="Pfam" id="PF10613">
    <property type="entry name" value="Lig_chan-Glu_bd"/>
    <property type="match status" value="1"/>
</dbReference>
<feature type="binding site" evidence="16">
    <location>
        <position position="676"/>
    </location>
    <ligand>
        <name>L-glutamate</name>
        <dbReference type="ChEBI" id="CHEBI:29985"/>
    </ligand>
</feature>
<feature type="binding site" evidence="16">
    <location>
        <position position="504"/>
    </location>
    <ligand>
        <name>L-glutamate</name>
        <dbReference type="ChEBI" id="CHEBI:29985"/>
    </ligand>
</feature>
<feature type="transmembrane region" description="Helical" evidence="18">
    <location>
        <begin position="625"/>
        <end position="647"/>
    </location>
</feature>
<accession>A0A8K0GI44</accession>
<dbReference type="SUPFAM" id="SSF53850">
    <property type="entry name" value="Periplasmic binding protein-like II"/>
    <property type="match status" value="1"/>
</dbReference>
<dbReference type="FunFam" id="3.40.190.10:FF:000061">
    <property type="entry name" value="Glutamate receptor, ionotropic kainate"/>
    <property type="match status" value="1"/>
</dbReference>
<proteinExistence type="inferred from homology"/>